<dbReference type="AlphaFoldDB" id="A0A1I1YR67"/>
<gene>
    <name evidence="1" type="ORF">SAMN04244560_01552</name>
</gene>
<evidence type="ECO:0000313" key="1">
    <source>
        <dbReference type="EMBL" id="SDF96734.1"/>
    </source>
</evidence>
<dbReference type="EMBL" id="FNBS01000035">
    <property type="protein sequence ID" value="SDF96734.1"/>
    <property type="molecule type" value="Genomic_DNA"/>
</dbReference>
<dbReference type="Pfam" id="PF02583">
    <property type="entry name" value="Trns_repr_metal"/>
    <property type="match status" value="1"/>
</dbReference>
<dbReference type="InterPro" id="IPR038390">
    <property type="entry name" value="Metal_Tscrpt_repr_sf"/>
</dbReference>
<dbReference type="RefSeq" id="WP_003870161.1">
    <property type="nucleotide sequence ID" value="NZ_FNBS01000035.1"/>
</dbReference>
<dbReference type="PANTHER" id="PTHR33677">
    <property type="entry name" value="TRANSCRIPTIONAL REPRESSOR FRMR-RELATED"/>
    <property type="match status" value="1"/>
</dbReference>
<reference evidence="1 2" key="1">
    <citation type="submission" date="2016-10" db="EMBL/GenBank/DDBJ databases">
        <authorList>
            <person name="de Groot N.N."/>
        </authorList>
    </citation>
    <scope>NUCLEOTIDE SEQUENCE [LARGE SCALE GENOMIC DNA]</scope>
    <source>
        <strain evidence="1 2">DSM 569</strain>
    </source>
</reference>
<proteinExistence type="predicted"/>
<dbReference type="InterPro" id="IPR003735">
    <property type="entry name" value="Metal_Tscrpt_repr"/>
</dbReference>
<dbReference type="GO" id="GO:0003677">
    <property type="term" value="F:DNA binding"/>
    <property type="evidence" value="ECO:0007669"/>
    <property type="project" value="UniProtKB-KW"/>
</dbReference>
<keyword evidence="1" id="KW-0238">DNA-binding</keyword>
<dbReference type="CDD" id="cd10148">
    <property type="entry name" value="CsoR-like_DUF156"/>
    <property type="match status" value="1"/>
</dbReference>
<sequence>MGDNLRNDILMRLKTIKGHIAGIEKMVEESKSCEEILLQIAAVKASLEKVGMSIIQEHAKECILASEDGKATYEEVQRTINLLIKFAK</sequence>
<dbReference type="PANTHER" id="PTHR33677:SF5">
    <property type="entry name" value="TRANSCRIPTIONAL REPRESSOR FRMR"/>
    <property type="match status" value="1"/>
</dbReference>
<name>A0A1I1YR67_THETY</name>
<organism evidence="1 2">
    <name type="scientific">Thermoanaerobacter thermohydrosulfuricus</name>
    <name type="common">Clostridium thermohydrosulfuricum</name>
    <dbReference type="NCBI Taxonomy" id="1516"/>
    <lineage>
        <taxon>Bacteria</taxon>
        <taxon>Bacillati</taxon>
        <taxon>Bacillota</taxon>
        <taxon>Clostridia</taxon>
        <taxon>Thermoanaerobacterales</taxon>
        <taxon>Thermoanaerobacteraceae</taxon>
        <taxon>Thermoanaerobacter</taxon>
    </lineage>
</organism>
<protein>
    <submittedName>
        <fullName evidence="1">DNA-binding transcriptional regulator, FrmR family</fullName>
    </submittedName>
</protein>
<dbReference type="Gene3D" id="1.20.58.1000">
    <property type="entry name" value="Metal-sensitive repressor, helix protomer"/>
    <property type="match status" value="1"/>
</dbReference>
<dbReference type="Proteomes" id="UP000183404">
    <property type="component" value="Unassembled WGS sequence"/>
</dbReference>
<dbReference type="GO" id="GO:0046872">
    <property type="term" value="F:metal ion binding"/>
    <property type="evidence" value="ECO:0007669"/>
    <property type="project" value="InterPro"/>
</dbReference>
<evidence type="ECO:0000313" key="2">
    <source>
        <dbReference type="Proteomes" id="UP000183404"/>
    </source>
</evidence>
<accession>A0A1I1YR67</accession>
<dbReference type="GO" id="GO:0045892">
    <property type="term" value="P:negative regulation of DNA-templated transcription"/>
    <property type="evidence" value="ECO:0007669"/>
    <property type="project" value="UniProtKB-ARBA"/>
</dbReference>